<dbReference type="GO" id="GO:0016491">
    <property type="term" value="F:oxidoreductase activity"/>
    <property type="evidence" value="ECO:0007669"/>
    <property type="project" value="InterPro"/>
</dbReference>
<dbReference type="SUPFAM" id="SSF51430">
    <property type="entry name" value="NAD(P)-linked oxidoreductase"/>
    <property type="match status" value="1"/>
</dbReference>
<dbReference type="InterPro" id="IPR053135">
    <property type="entry name" value="AKR2_Oxidoreductase"/>
</dbReference>
<feature type="domain" description="NADP-dependent oxidoreductase" evidence="1">
    <location>
        <begin position="16"/>
        <end position="174"/>
    </location>
</feature>
<proteinExistence type="predicted"/>
<organism evidence="2">
    <name type="scientific">marine sediment metagenome</name>
    <dbReference type="NCBI Taxonomy" id="412755"/>
    <lineage>
        <taxon>unclassified sequences</taxon>
        <taxon>metagenomes</taxon>
        <taxon>ecological metagenomes</taxon>
    </lineage>
</organism>
<sequence>MKYRKLGKTGLDVSALGFGCMRLPKDAETKKIDEKASLELFRRAHELGVNYYDTAYIYDNGDSERVLGKFGREVGRENIIITTKNCVGHAWTPIAADKTTKDQWRQILEEELERLQTDYIDCYLFHDTALPTYRILVHGPSGLIQEALKAREKGMIRHIGVSSHDTPDNVISLLKMGADVIEMLVTQY</sequence>
<dbReference type="InterPro" id="IPR036812">
    <property type="entry name" value="NAD(P)_OxRdtase_dom_sf"/>
</dbReference>
<evidence type="ECO:0000313" key="2">
    <source>
        <dbReference type="EMBL" id="GAG52632.1"/>
    </source>
</evidence>
<dbReference type="InterPro" id="IPR020471">
    <property type="entry name" value="AKR"/>
</dbReference>
<comment type="caution">
    <text evidence="2">The sequence shown here is derived from an EMBL/GenBank/DDBJ whole genome shotgun (WGS) entry which is preliminary data.</text>
</comment>
<dbReference type="EMBL" id="BARS01050967">
    <property type="protein sequence ID" value="GAG52632.1"/>
    <property type="molecule type" value="Genomic_DNA"/>
</dbReference>
<protein>
    <recommendedName>
        <fullName evidence="1">NADP-dependent oxidoreductase domain-containing protein</fullName>
    </recommendedName>
</protein>
<dbReference type="Gene3D" id="3.20.20.100">
    <property type="entry name" value="NADP-dependent oxidoreductase domain"/>
    <property type="match status" value="1"/>
</dbReference>
<gene>
    <name evidence="2" type="ORF">S01H1_75994</name>
</gene>
<dbReference type="Pfam" id="PF00248">
    <property type="entry name" value="Aldo_ket_red"/>
    <property type="match status" value="1"/>
</dbReference>
<dbReference type="PANTHER" id="PTHR43312:SF1">
    <property type="entry name" value="NADP-DEPENDENT OXIDOREDUCTASE DOMAIN-CONTAINING PROTEIN"/>
    <property type="match status" value="1"/>
</dbReference>
<evidence type="ECO:0000259" key="1">
    <source>
        <dbReference type="Pfam" id="PF00248"/>
    </source>
</evidence>
<dbReference type="PRINTS" id="PR00069">
    <property type="entry name" value="ALDKETRDTASE"/>
</dbReference>
<reference evidence="2" key="1">
    <citation type="journal article" date="2014" name="Front. Microbiol.">
        <title>High frequency of phylogenetically diverse reductive dehalogenase-homologous genes in deep subseafloor sedimentary metagenomes.</title>
        <authorList>
            <person name="Kawai M."/>
            <person name="Futagami T."/>
            <person name="Toyoda A."/>
            <person name="Takaki Y."/>
            <person name="Nishi S."/>
            <person name="Hori S."/>
            <person name="Arai W."/>
            <person name="Tsubouchi T."/>
            <person name="Morono Y."/>
            <person name="Uchiyama I."/>
            <person name="Ito T."/>
            <person name="Fujiyama A."/>
            <person name="Inagaki F."/>
            <person name="Takami H."/>
        </authorList>
    </citation>
    <scope>NUCLEOTIDE SEQUENCE</scope>
    <source>
        <strain evidence="2">Expedition CK06-06</strain>
    </source>
</reference>
<dbReference type="AlphaFoldDB" id="X0Z259"/>
<name>X0Z259_9ZZZZ</name>
<dbReference type="PANTHER" id="PTHR43312">
    <property type="entry name" value="D-THREO-ALDOSE 1-DEHYDROGENASE"/>
    <property type="match status" value="1"/>
</dbReference>
<feature type="non-terminal residue" evidence="2">
    <location>
        <position position="188"/>
    </location>
</feature>
<dbReference type="InterPro" id="IPR023210">
    <property type="entry name" value="NADP_OxRdtase_dom"/>
</dbReference>
<accession>X0Z259</accession>